<gene>
    <name evidence="5" type="ORF">O4H49_09830</name>
</gene>
<evidence type="ECO:0000313" key="5">
    <source>
        <dbReference type="EMBL" id="MCZ4281076.1"/>
    </source>
</evidence>
<dbReference type="InterPro" id="IPR016160">
    <property type="entry name" value="Ald_DH_CS_CYS"/>
</dbReference>
<dbReference type="Gene3D" id="3.40.605.10">
    <property type="entry name" value="Aldehyde Dehydrogenase, Chain A, domain 1"/>
    <property type="match status" value="1"/>
</dbReference>
<dbReference type="PANTHER" id="PTHR11699">
    <property type="entry name" value="ALDEHYDE DEHYDROGENASE-RELATED"/>
    <property type="match status" value="1"/>
</dbReference>
<comment type="similarity">
    <text evidence="3">Belongs to the aldehyde dehydrogenase family.</text>
</comment>
<dbReference type="InterPro" id="IPR016163">
    <property type="entry name" value="Ald_DH_C"/>
</dbReference>
<comment type="caution">
    <text evidence="5">The sequence shown here is derived from an EMBL/GenBank/DDBJ whole genome shotgun (WGS) entry which is preliminary data.</text>
</comment>
<sequence length="507" mass="54477">MHLNQVEHYSKSDWQKLASHFHPETGLFIDGSYQKALRGDSFQSINPATGTPVAELALGTEADIDRAVAAAQKSFRSGNWSRMAPRDRMSVLYRLADLIEENGAELALMDSLDMGKPIADCIAVDVPEVAKTFRFFAECIDKIEGSVTATEYSVLSMVLREPIGVVAAISPWNYPLLMATWKVAPALAAGNSVILKPAEQSPLSCLKLAELFVQAGGPEGVFNVVNGMGEVAGKALALHMDVGKVSFTGSTEVGKLMLIYAGQSNMKKVSLECGGKSPHIFLGDLSGDHLDTAVETACGAIYSNMGEVCSAGSRIIVDSSIHEEFVERFIRKGKDAFIPGDPLDPATNMGPLVDHSSQARVLKMTEDAIREGAKLQFGGDVPGGALSSGAYVNPTLFTSVHNDMSIARNEVFGPVASIIKVDGLDEALAIANDSNYGLAAGIWTNDLNQAHRFVKEVESGTVFVNSYDEGDMTQPFGGFKQSGNAKDKCFESLLSYTRSKAAWYRLR</sequence>
<keyword evidence="1 3" id="KW-0560">Oxidoreductase</keyword>
<organism evidence="5 6">
    <name type="scientific">Kiloniella laminariae</name>
    <dbReference type="NCBI Taxonomy" id="454162"/>
    <lineage>
        <taxon>Bacteria</taxon>
        <taxon>Pseudomonadati</taxon>
        <taxon>Pseudomonadota</taxon>
        <taxon>Alphaproteobacteria</taxon>
        <taxon>Rhodospirillales</taxon>
        <taxon>Kiloniellaceae</taxon>
        <taxon>Kiloniella</taxon>
    </lineage>
</organism>
<dbReference type="Pfam" id="PF00171">
    <property type="entry name" value="Aldedh"/>
    <property type="match status" value="1"/>
</dbReference>
<evidence type="ECO:0000259" key="4">
    <source>
        <dbReference type="Pfam" id="PF00171"/>
    </source>
</evidence>
<feature type="domain" description="Aldehyde dehydrogenase" evidence="4">
    <location>
        <begin position="40"/>
        <end position="501"/>
    </location>
</feature>
<proteinExistence type="inferred from homology"/>
<protein>
    <submittedName>
        <fullName evidence="5">Aldehyde dehydrogenase</fullName>
    </submittedName>
</protein>
<feature type="active site" evidence="2">
    <location>
        <position position="272"/>
    </location>
</feature>
<dbReference type="RefSeq" id="WP_269423256.1">
    <property type="nucleotide sequence ID" value="NZ_JAPWGY010000003.1"/>
</dbReference>
<dbReference type="PROSITE" id="PS00070">
    <property type="entry name" value="ALDEHYDE_DEHYDR_CYS"/>
    <property type="match status" value="1"/>
</dbReference>
<evidence type="ECO:0000313" key="6">
    <source>
        <dbReference type="Proteomes" id="UP001069802"/>
    </source>
</evidence>
<reference evidence="5" key="1">
    <citation type="submission" date="2022-12" db="EMBL/GenBank/DDBJ databases">
        <title>Bacterial isolates from different developmental stages of Nematostella vectensis.</title>
        <authorList>
            <person name="Fraune S."/>
        </authorList>
    </citation>
    <scope>NUCLEOTIDE SEQUENCE</scope>
    <source>
        <strain evidence="5">G21630-S1</strain>
    </source>
</reference>
<name>A0ABT4LJ21_9PROT</name>
<dbReference type="InterPro" id="IPR015590">
    <property type="entry name" value="Aldehyde_DH_dom"/>
</dbReference>
<dbReference type="Gene3D" id="3.40.309.10">
    <property type="entry name" value="Aldehyde Dehydrogenase, Chain A, domain 2"/>
    <property type="match status" value="1"/>
</dbReference>
<accession>A0ABT4LJ21</accession>
<dbReference type="Proteomes" id="UP001069802">
    <property type="component" value="Unassembled WGS sequence"/>
</dbReference>
<evidence type="ECO:0000256" key="3">
    <source>
        <dbReference type="RuleBase" id="RU003345"/>
    </source>
</evidence>
<evidence type="ECO:0000256" key="2">
    <source>
        <dbReference type="PROSITE-ProRule" id="PRU10007"/>
    </source>
</evidence>
<dbReference type="PROSITE" id="PS00687">
    <property type="entry name" value="ALDEHYDE_DEHYDR_GLU"/>
    <property type="match status" value="1"/>
</dbReference>
<dbReference type="CDD" id="cd07112">
    <property type="entry name" value="ALDH_GABALDH-PuuC"/>
    <property type="match status" value="1"/>
</dbReference>
<dbReference type="InterPro" id="IPR016161">
    <property type="entry name" value="Ald_DH/histidinol_DH"/>
</dbReference>
<evidence type="ECO:0000256" key="1">
    <source>
        <dbReference type="ARBA" id="ARBA00023002"/>
    </source>
</evidence>
<keyword evidence="6" id="KW-1185">Reference proteome</keyword>
<dbReference type="InterPro" id="IPR029510">
    <property type="entry name" value="Ald_DH_CS_GLU"/>
</dbReference>
<dbReference type="SUPFAM" id="SSF53720">
    <property type="entry name" value="ALDH-like"/>
    <property type="match status" value="1"/>
</dbReference>
<dbReference type="EMBL" id="JAPWGY010000003">
    <property type="protein sequence ID" value="MCZ4281076.1"/>
    <property type="molecule type" value="Genomic_DNA"/>
</dbReference>
<dbReference type="InterPro" id="IPR016162">
    <property type="entry name" value="Ald_DH_N"/>
</dbReference>